<dbReference type="SMART" id="SM00493">
    <property type="entry name" value="TOPRIM"/>
    <property type="match status" value="1"/>
</dbReference>
<dbReference type="HAMAP" id="MF_00952">
    <property type="entry name" value="Topoisom_1_prok"/>
    <property type="match status" value="1"/>
</dbReference>
<dbReference type="CDD" id="cd03363">
    <property type="entry name" value="TOPRIM_TopoIA_TopoI"/>
    <property type="match status" value="1"/>
</dbReference>
<evidence type="ECO:0000256" key="7">
    <source>
        <dbReference type="ARBA" id="ARBA00022842"/>
    </source>
</evidence>
<organism evidence="17">
    <name type="scientific">uncultured Caudovirales phage</name>
    <dbReference type="NCBI Taxonomy" id="2100421"/>
    <lineage>
        <taxon>Viruses</taxon>
        <taxon>Duplodnaviria</taxon>
        <taxon>Heunggongvirae</taxon>
        <taxon>Uroviricota</taxon>
        <taxon>Caudoviricetes</taxon>
        <taxon>Peduoviridae</taxon>
        <taxon>Maltschvirus</taxon>
        <taxon>Maltschvirus maltsch</taxon>
    </lineage>
</organism>
<dbReference type="SMART" id="SM00436">
    <property type="entry name" value="TOP1Bc"/>
    <property type="match status" value="1"/>
</dbReference>
<feature type="domain" description="Toprim" evidence="15">
    <location>
        <begin position="2"/>
        <end position="115"/>
    </location>
</feature>
<dbReference type="InterPro" id="IPR023405">
    <property type="entry name" value="Topo_IA_core_domain"/>
</dbReference>
<evidence type="ECO:0000256" key="3">
    <source>
        <dbReference type="ARBA" id="ARBA00012891"/>
    </source>
</evidence>
<evidence type="ECO:0000256" key="8">
    <source>
        <dbReference type="ARBA" id="ARBA00023029"/>
    </source>
</evidence>
<dbReference type="CDD" id="cd00186">
    <property type="entry name" value="TOP1Ac"/>
    <property type="match status" value="1"/>
</dbReference>
<dbReference type="InterPro" id="IPR013825">
    <property type="entry name" value="Topo_IA_cen_sub2"/>
</dbReference>
<evidence type="ECO:0000256" key="12">
    <source>
        <dbReference type="ARBA" id="ARBA00031985"/>
    </source>
</evidence>
<evidence type="ECO:0000256" key="9">
    <source>
        <dbReference type="ARBA" id="ARBA00023125"/>
    </source>
</evidence>
<comment type="similarity">
    <text evidence="2">Belongs to the type IA topoisomerase family.</text>
</comment>
<protein>
    <recommendedName>
        <fullName evidence="3">DNA topoisomerase</fullName>
        <ecNumber evidence="3">5.6.2.1</ecNumber>
    </recommendedName>
    <alternativeName>
        <fullName evidence="14">Omega-protein</fullName>
    </alternativeName>
    <alternativeName>
        <fullName evidence="13">Relaxing enzyme</fullName>
    </alternativeName>
    <alternativeName>
        <fullName evidence="11">Swivelase</fullName>
    </alternativeName>
    <alternativeName>
        <fullName evidence="12">Untwisting enzyme</fullName>
    </alternativeName>
</protein>
<dbReference type="InterPro" id="IPR023406">
    <property type="entry name" value="Topo_IA_AS"/>
</dbReference>
<dbReference type="NCBIfam" id="TIGR01051">
    <property type="entry name" value="topA_bact"/>
    <property type="match status" value="1"/>
</dbReference>
<dbReference type="PRINTS" id="PR00417">
    <property type="entry name" value="PRTPISMRASEI"/>
</dbReference>
<reference evidence="17" key="1">
    <citation type="submission" date="2020-05" db="EMBL/GenBank/DDBJ databases">
        <authorList>
            <person name="Chiriac C."/>
            <person name="Salcher M."/>
            <person name="Ghai R."/>
            <person name="Kavagutti S V."/>
        </authorList>
    </citation>
    <scope>NUCLEOTIDE SEQUENCE</scope>
</reference>
<dbReference type="InterPro" id="IPR028612">
    <property type="entry name" value="Topoisom_1_IA"/>
</dbReference>
<evidence type="ECO:0000256" key="13">
    <source>
        <dbReference type="ARBA" id="ARBA00032235"/>
    </source>
</evidence>
<dbReference type="PANTHER" id="PTHR42785">
    <property type="entry name" value="DNA TOPOISOMERASE, TYPE IA, CORE"/>
    <property type="match status" value="1"/>
</dbReference>
<evidence type="ECO:0000256" key="5">
    <source>
        <dbReference type="ARBA" id="ARBA00022771"/>
    </source>
</evidence>
<dbReference type="Pfam" id="PF01396">
    <property type="entry name" value="Zn_ribbon_Top1"/>
    <property type="match status" value="1"/>
</dbReference>
<dbReference type="Gene3D" id="1.10.460.10">
    <property type="entry name" value="Topoisomerase I, domain 2"/>
    <property type="match status" value="1"/>
</dbReference>
<evidence type="ECO:0000256" key="6">
    <source>
        <dbReference type="ARBA" id="ARBA00022833"/>
    </source>
</evidence>
<comment type="catalytic activity">
    <reaction evidence="1">
        <text>ATP-independent breakage of single-stranded DNA, followed by passage and rejoining.</text>
        <dbReference type="EC" id="5.6.2.1"/>
    </reaction>
</comment>
<evidence type="ECO:0000256" key="14">
    <source>
        <dbReference type="ARBA" id="ARBA00032877"/>
    </source>
</evidence>
<dbReference type="Gene3D" id="2.70.20.10">
    <property type="entry name" value="Topoisomerase I, domain 3"/>
    <property type="match status" value="1"/>
</dbReference>
<evidence type="ECO:0000256" key="1">
    <source>
        <dbReference type="ARBA" id="ARBA00000213"/>
    </source>
</evidence>
<dbReference type="EC" id="5.6.2.1" evidence="3"/>
<keyword evidence="9" id="KW-0238">DNA-binding</keyword>
<feature type="domain" description="Topo IA-type catalytic" evidence="16">
    <location>
        <begin position="131"/>
        <end position="544"/>
    </location>
</feature>
<keyword evidence="7" id="KW-0460">Magnesium</keyword>
<dbReference type="SMART" id="SM00437">
    <property type="entry name" value="TOP1Ac"/>
    <property type="match status" value="1"/>
</dbReference>
<evidence type="ECO:0000259" key="15">
    <source>
        <dbReference type="PROSITE" id="PS50880"/>
    </source>
</evidence>
<dbReference type="InterPro" id="IPR013824">
    <property type="entry name" value="Topo_IA_cen_sub1"/>
</dbReference>
<evidence type="ECO:0000259" key="16">
    <source>
        <dbReference type="PROSITE" id="PS52039"/>
    </source>
</evidence>
<accession>A0A6J5RY70</accession>
<dbReference type="InterPro" id="IPR005733">
    <property type="entry name" value="TopoI_bac-type"/>
</dbReference>
<dbReference type="PROSITE" id="PS50880">
    <property type="entry name" value="TOPRIM"/>
    <property type="match status" value="1"/>
</dbReference>
<dbReference type="InterPro" id="IPR003601">
    <property type="entry name" value="Topo_IA_2"/>
</dbReference>
<evidence type="ECO:0000313" key="17">
    <source>
        <dbReference type="EMBL" id="CAB4197034.1"/>
    </source>
</evidence>
<dbReference type="InterPro" id="IPR006171">
    <property type="entry name" value="TOPRIM_dom"/>
</dbReference>
<sequence>MKTLVIVESPSKGQKIQEYLGKDYIVLASKGHITDLAKGGKHGLGVDVDNNFKPKYVLSDDRLDIMDQLLAAAKKVDLILVASDPDREGEAIAWHLADRLADTGKPIKRMVFNKIKKDVIQKALKEVRDIDIDLFHSQEARRILDRLVGFMASPFLMNCVGPKLSAGRVQSVVTRMIIDREREIEAFIPEDFWTIQVNLQTQAKEKFATKYNTKITTQANADLAKNFLNKNEYVISEVLSDEEKKIPQPPLVTSTLQRLMSKNFGFDADRTMKAAQALYEGGYVSYIRTDSVRVGDEDIEAVRKWLTDNNHNVPKKANSFKNKDAAQDAHECIHPTDLSLLPGQNYAILDPDEKTVYETVWKCFVASQMTPAVYNTLAVTAHPKDEASAKVKAYGKALKDKGYLEIFGVDDMGSIDIPNLSVGDIVTLSGKSPIKVEKKSTQPPPRFSQDKLIKELVNKNIGRPATYADLLSKITTRSYVEKRGNVYHATDLGKKITDILVSYFTFMDYNYTASMEAKLDEIEKGKEDHINMLKKFYPSFKQELDKAYVNNGGILCDKCNSPMSVRTVKADSSKFLACSAYPRCRNTKNL</sequence>
<dbReference type="Pfam" id="PF01751">
    <property type="entry name" value="Toprim"/>
    <property type="match status" value="1"/>
</dbReference>
<dbReference type="Pfam" id="PF01131">
    <property type="entry name" value="Topoisom_bac"/>
    <property type="match status" value="1"/>
</dbReference>
<dbReference type="PANTHER" id="PTHR42785:SF1">
    <property type="entry name" value="DNA TOPOISOMERASE"/>
    <property type="match status" value="1"/>
</dbReference>
<dbReference type="GO" id="GO:0008270">
    <property type="term" value="F:zinc ion binding"/>
    <property type="evidence" value="ECO:0007669"/>
    <property type="project" value="UniProtKB-KW"/>
</dbReference>
<evidence type="ECO:0000256" key="4">
    <source>
        <dbReference type="ARBA" id="ARBA00022723"/>
    </source>
</evidence>
<dbReference type="Gene3D" id="3.30.65.10">
    <property type="entry name" value="Bacterial Topoisomerase I, domain 1"/>
    <property type="match status" value="1"/>
</dbReference>
<keyword evidence="6" id="KW-0862">Zinc</keyword>
<gene>
    <name evidence="17" type="ORF">UFOVP1290_554</name>
</gene>
<dbReference type="SUPFAM" id="SSF56712">
    <property type="entry name" value="Prokaryotic type I DNA topoisomerase"/>
    <property type="match status" value="1"/>
</dbReference>
<dbReference type="InterPro" id="IPR013826">
    <property type="entry name" value="Topo_IA_cen_sub3"/>
</dbReference>
<keyword evidence="10 17" id="KW-0413">Isomerase</keyword>
<dbReference type="GO" id="GO:0003677">
    <property type="term" value="F:DNA binding"/>
    <property type="evidence" value="ECO:0007669"/>
    <property type="project" value="UniProtKB-KW"/>
</dbReference>
<dbReference type="Gene3D" id="1.10.290.10">
    <property type="entry name" value="Topoisomerase I, domain 4"/>
    <property type="match status" value="1"/>
</dbReference>
<evidence type="ECO:0000256" key="2">
    <source>
        <dbReference type="ARBA" id="ARBA00009446"/>
    </source>
</evidence>
<keyword evidence="4" id="KW-0479">Metal-binding</keyword>
<dbReference type="InterPro" id="IPR013497">
    <property type="entry name" value="Topo_IA_cen"/>
</dbReference>
<proteinExistence type="inferred from homology"/>
<dbReference type="GO" id="GO:0006265">
    <property type="term" value="P:DNA topological change"/>
    <property type="evidence" value="ECO:0007669"/>
    <property type="project" value="InterPro"/>
</dbReference>
<dbReference type="InterPro" id="IPR000380">
    <property type="entry name" value="Topo_IA"/>
</dbReference>
<dbReference type="InterPro" id="IPR013498">
    <property type="entry name" value="Topo_IA_Znf"/>
</dbReference>
<dbReference type="GO" id="GO:0003917">
    <property type="term" value="F:DNA topoisomerase type I (single strand cut, ATP-independent) activity"/>
    <property type="evidence" value="ECO:0007669"/>
    <property type="project" value="UniProtKB-EC"/>
</dbReference>
<evidence type="ECO:0000256" key="11">
    <source>
        <dbReference type="ARBA" id="ARBA00030003"/>
    </source>
</evidence>
<dbReference type="InterPro" id="IPR034149">
    <property type="entry name" value="TOPRIM_TopoI"/>
</dbReference>
<evidence type="ECO:0000256" key="10">
    <source>
        <dbReference type="ARBA" id="ARBA00023235"/>
    </source>
</evidence>
<dbReference type="EMBL" id="LR797252">
    <property type="protein sequence ID" value="CAB4197034.1"/>
    <property type="molecule type" value="Genomic_DNA"/>
</dbReference>
<dbReference type="PROSITE" id="PS00396">
    <property type="entry name" value="TOPO_IA_1"/>
    <property type="match status" value="1"/>
</dbReference>
<dbReference type="Gene3D" id="3.40.50.140">
    <property type="match status" value="1"/>
</dbReference>
<dbReference type="PROSITE" id="PS52039">
    <property type="entry name" value="TOPO_IA_2"/>
    <property type="match status" value="1"/>
</dbReference>
<dbReference type="InterPro" id="IPR003602">
    <property type="entry name" value="Topo_IA_DNA-bd_dom"/>
</dbReference>
<name>A0A6J5RY70_9CAUD</name>
<keyword evidence="5" id="KW-0863">Zinc-finger</keyword>
<keyword evidence="8" id="KW-0799">Topoisomerase</keyword>